<proteinExistence type="predicted"/>
<comment type="caution">
    <text evidence="1">The sequence shown here is derived from an EMBL/GenBank/DDBJ whole genome shotgun (WGS) entry which is preliminary data.</text>
</comment>
<evidence type="ECO:0000313" key="1">
    <source>
        <dbReference type="EMBL" id="CAG8816943.1"/>
    </source>
</evidence>
<dbReference type="Proteomes" id="UP000789405">
    <property type="component" value="Unassembled WGS sequence"/>
</dbReference>
<dbReference type="AlphaFoldDB" id="A0A9N9KBH0"/>
<organism evidence="1 2">
    <name type="scientific">Dentiscutata erythropus</name>
    <dbReference type="NCBI Taxonomy" id="1348616"/>
    <lineage>
        <taxon>Eukaryota</taxon>
        <taxon>Fungi</taxon>
        <taxon>Fungi incertae sedis</taxon>
        <taxon>Mucoromycota</taxon>
        <taxon>Glomeromycotina</taxon>
        <taxon>Glomeromycetes</taxon>
        <taxon>Diversisporales</taxon>
        <taxon>Gigasporaceae</taxon>
        <taxon>Dentiscutata</taxon>
    </lineage>
</organism>
<name>A0A9N9KBH0_9GLOM</name>
<accession>A0A9N9KBH0</accession>
<protein>
    <submittedName>
        <fullName evidence="1">20879_t:CDS:1</fullName>
    </submittedName>
</protein>
<sequence>NKNQSRPLLHIIEETEFERELYELHSNIIGGHFGQGAPQWYKELYSIKVEALFSRVGIDIVGLLKILQKKETVILL</sequence>
<gene>
    <name evidence="1" type="ORF">DERYTH_LOCUS26358</name>
</gene>
<feature type="non-terminal residue" evidence="1">
    <location>
        <position position="76"/>
    </location>
</feature>
<reference evidence="1" key="1">
    <citation type="submission" date="2021-06" db="EMBL/GenBank/DDBJ databases">
        <authorList>
            <person name="Kallberg Y."/>
            <person name="Tangrot J."/>
            <person name="Rosling A."/>
        </authorList>
    </citation>
    <scope>NUCLEOTIDE SEQUENCE</scope>
    <source>
        <strain evidence="1">MA453B</strain>
    </source>
</reference>
<evidence type="ECO:0000313" key="2">
    <source>
        <dbReference type="Proteomes" id="UP000789405"/>
    </source>
</evidence>
<keyword evidence="2" id="KW-1185">Reference proteome</keyword>
<dbReference type="EMBL" id="CAJVPY010054590">
    <property type="protein sequence ID" value="CAG8816943.1"/>
    <property type="molecule type" value="Genomic_DNA"/>
</dbReference>